<dbReference type="Gene3D" id="1.10.510.10">
    <property type="entry name" value="Transferase(Phosphotransferase) domain 1"/>
    <property type="match status" value="1"/>
</dbReference>
<feature type="compositionally biased region" description="Polar residues" evidence="11">
    <location>
        <begin position="272"/>
        <end position="294"/>
    </location>
</feature>
<dbReference type="PROSITE" id="PS00107">
    <property type="entry name" value="PROTEIN_KINASE_ATP"/>
    <property type="match status" value="1"/>
</dbReference>
<evidence type="ECO:0000256" key="7">
    <source>
        <dbReference type="ARBA" id="ARBA00022840"/>
    </source>
</evidence>
<name>A0ABD3UCC4_SINWO</name>
<dbReference type="InterPro" id="IPR000719">
    <property type="entry name" value="Prot_kinase_dom"/>
</dbReference>
<evidence type="ECO:0000256" key="8">
    <source>
        <dbReference type="ARBA" id="ARBA00047899"/>
    </source>
</evidence>
<evidence type="ECO:0000259" key="12">
    <source>
        <dbReference type="PROSITE" id="PS50011"/>
    </source>
</evidence>
<dbReference type="PANTHER" id="PTHR44899:SF3">
    <property type="entry name" value="SERINE_THREONINE-PROTEIN KINASE NEK1"/>
    <property type="match status" value="1"/>
</dbReference>
<comment type="similarity">
    <text evidence="1">Belongs to the protein kinase superfamily. NEK Ser/Thr protein kinase family. NIMA subfamily.</text>
</comment>
<keyword evidence="14" id="KW-1185">Reference proteome</keyword>
<dbReference type="AlphaFoldDB" id="A0ABD3UCC4"/>
<dbReference type="Pfam" id="PF00069">
    <property type="entry name" value="Pkinase"/>
    <property type="match status" value="1"/>
</dbReference>
<evidence type="ECO:0000313" key="13">
    <source>
        <dbReference type="EMBL" id="KAL3847169.1"/>
    </source>
</evidence>
<feature type="domain" description="Protein kinase" evidence="12">
    <location>
        <begin position="6"/>
        <end position="260"/>
    </location>
</feature>
<dbReference type="GO" id="GO:0004674">
    <property type="term" value="F:protein serine/threonine kinase activity"/>
    <property type="evidence" value="ECO:0007669"/>
    <property type="project" value="UniProtKB-KW"/>
</dbReference>
<evidence type="ECO:0000256" key="10">
    <source>
        <dbReference type="PROSITE-ProRule" id="PRU10141"/>
    </source>
</evidence>
<dbReference type="SUPFAM" id="SSF56112">
    <property type="entry name" value="Protein kinase-like (PK-like)"/>
    <property type="match status" value="1"/>
</dbReference>
<evidence type="ECO:0000256" key="11">
    <source>
        <dbReference type="SAM" id="MobiDB-lite"/>
    </source>
</evidence>
<proteinExistence type="inferred from homology"/>
<dbReference type="SMART" id="SM00220">
    <property type="entry name" value="S_TKc"/>
    <property type="match status" value="1"/>
</dbReference>
<keyword evidence="7 10" id="KW-0067">ATP-binding</keyword>
<accession>A0ABD3UCC4</accession>
<evidence type="ECO:0000256" key="6">
    <source>
        <dbReference type="ARBA" id="ARBA00022777"/>
    </source>
</evidence>
<evidence type="ECO:0000256" key="9">
    <source>
        <dbReference type="ARBA" id="ARBA00048679"/>
    </source>
</evidence>
<evidence type="ECO:0000256" key="1">
    <source>
        <dbReference type="ARBA" id="ARBA00010886"/>
    </source>
</evidence>
<feature type="region of interest" description="Disordered" evidence="11">
    <location>
        <begin position="335"/>
        <end position="457"/>
    </location>
</feature>
<evidence type="ECO:0000256" key="2">
    <source>
        <dbReference type="ARBA" id="ARBA00012513"/>
    </source>
</evidence>
<evidence type="ECO:0000256" key="3">
    <source>
        <dbReference type="ARBA" id="ARBA00022527"/>
    </source>
</evidence>
<organism evidence="13 14">
    <name type="scientific">Sinanodonta woodiana</name>
    <name type="common">Chinese pond mussel</name>
    <name type="synonym">Anodonta woodiana</name>
    <dbReference type="NCBI Taxonomy" id="1069815"/>
    <lineage>
        <taxon>Eukaryota</taxon>
        <taxon>Metazoa</taxon>
        <taxon>Spiralia</taxon>
        <taxon>Lophotrochozoa</taxon>
        <taxon>Mollusca</taxon>
        <taxon>Bivalvia</taxon>
        <taxon>Autobranchia</taxon>
        <taxon>Heteroconchia</taxon>
        <taxon>Palaeoheterodonta</taxon>
        <taxon>Unionida</taxon>
        <taxon>Unionoidea</taxon>
        <taxon>Unionidae</taxon>
        <taxon>Unioninae</taxon>
        <taxon>Sinanodonta</taxon>
    </lineage>
</organism>
<comment type="catalytic activity">
    <reaction evidence="8">
        <text>L-threonyl-[protein] + ATP = O-phospho-L-threonyl-[protein] + ADP + H(+)</text>
        <dbReference type="Rhea" id="RHEA:46608"/>
        <dbReference type="Rhea" id="RHEA-COMP:11060"/>
        <dbReference type="Rhea" id="RHEA-COMP:11605"/>
        <dbReference type="ChEBI" id="CHEBI:15378"/>
        <dbReference type="ChEBI" id="CHEBI:30013"/>
        <dbReference type="ChEBI" id="CHEBI:30616"/>
        <dbReference type="ChEBI" id="CHEBI:61977"/>
        <dbReference type="ChEBI" id="CHEBI:456216"/>
        <dbReference type="EC" id="2.7.11.1"/>
    </reaction>
</comment>
<comment type="caution">
    <text evidence="13">The sequence shown here is derived from an EMBL/GenBank/DDBJ whole genome shotgun (WGS) entry which is preliminary data.</text>
</comment>
<dbReference type="InterPro" id="IPR017441">
    <property type="entry name" value="Protein_kinase_ATP_BS"/>
</dbReference>
<dbReference type="PROSITE" id="PS50011">
    <property type="entry name" value="PROTEIN_KINASE_DOM"/>
    <property type="match status" value="1"/>
</dbReference>
<dbReference type="PANTHER" id="PTHR44899">
    <property type="entry name" value="CAMK FAMILY PROTEIN KINASE"/>
    <property type="match status" value="1"/>
</dbReference>
<dbReference type="InterPro" id="IPR008271">
    <property type="entry name" value="Ser/Thr_kinase_AS"/>
</dbReference>
<reference evidence="13 14" key="1">
    <citation type="submission" date="2024-11" db="EMBL/GenBank/DDBJ databases">
        <title>Chromosome-level genome assembly of the freshwater bivalve Anodonta woodiana.</title>
        <authorList>
            <person name="Chen X."/>
        </authorList>
    </citation>
    <scope>NUCLEOTIDE SEQUENCE [LARGE SCALE GENOMIC DNA]</scope>
    <source>
        <strain evidence="13">MN2024</strain>
        <tissue evidence="13">Gills</tissue>
    </source>
</reference>
<dbReference type="InterPro" id="IPR011009">
    <property type="entry name" value="Kinase-like_dom_sf"/>
</dbReference>
<sequence length="670" mass="75748">MASPKYDLLRLLGSGTYGQAWLARENKTQRKCVVKVIKVANLTDKEVERCVTEVEILASCNHVNVVRYSKAYIDAGALNIVMEYAAGGDLQKKIKEQNGMHLQKETVLDWFIQVCQALRYIHDKNILHRDLKTQNVFLTSHGIIKVGDFGIARMLRNQDDHALTTIGTPLYISPEICLRKPYNSKSDMWAAGCLLYELCCLRAPFDGPDLTSLIIKIVNGQYPPIPEQFGPFLSNIITRLLVSDTEKRLSAAEVLTLPEIMASIDRQCKQLQQQNLRSHNPRSHSVSVNKSPSESRVKPRAPSCGEPVSQFKRQQWKDLPPATIKVDTAEVISGKNDRFKNGNKNVESEFRQNARKQNAVPHDLGNIPSREREPHGLGNLSSREQEKAFQRKDANSDNDTNEQMKDNVRSRENVVEGSEINAKDILKDLTNMPSYDKVNRKQDDRDQNTPPCVMKESKSPCCVLNRETFIVRTPMLRHLSTVSPKLCGTIRRQKEALFVERNGQPQSTKKPGPQMCLTDQMIPPNTSLYTPLEQRVSETEECHDDSGDVFGAFQEQSVVMKSKKVEKIDSRTYVIQTTGPKDSKINLSAEVDVNPMIYLALSVCENDPNLGKEILDRTLRQIVGPHRNKHLLEMVKKFLLTGASYQDLLENLDDAEVAALPIVFQIMSWK</sequence>
<dbReference type="EMBL" id="JBJQND010000016">
    <property type="protein sequence ID" value="KAL3847169.1"/>
    <property type="molecule type" value="Genomic_DNA"/>
</dbReference>
<evidence type="ECO:0000256" key="5">
    <source>
        <dbReference type="ARBA" id="ARBA00022741"/>
    </source>
</evidence>
<dbReference type="FunFam" id="1.10.510.10:FF:000571">
    <property type="entry name" value="Maternal embryonic leucine zipper kinase"/>
    <property type="match status" value="1"/>
</dbReference>
<comment type="catalytic activity">
    <reaction evidence="9">
        <text>L-seryl-[protein] + ATP = O-phospho-L-seryl-[protein] + ADP + H(+)</text>
        <dbReference type="Rhea" id="RHEA:17989"/>
        <dbReference type="Rhea" id="RHEA-COMP:9863"/>
        <dbReference type="Rhea" id="RHEA-COMP:11604"/>
        <dbReference type="ChEBI" id="CHEBI:15378"/>
        <dbReference type="ChEBI" id="CHEBI:29999"/>
        <dbReference type="ChEBI" id="CHEBI:30616"/>
        <dbReference type="ChEBI" id="CHEBI:83421"/>
        <dbReference type="ChEBI" id="CHEBI:456216"/>
        <dbReference type="EC" id="2.7.11.1"/>
    </reaction>
</comment>
<protein>
    <recommendedName>
        <fullName evidence="2">non-specific serine/threonine protein kinase</fullName>
        <ecNumber evidence="2">2.7.11.1</ecNumber>
    </recommendedName>
</protein>
<dbReference type="EC" id="2.7.11.1" evidence="2"/>
<keyword evidence="3" id="KW-0723">Serine/threonine-protein kinase</keyword>
<dbReference type="CDD" id="cd08215">
    <property type="entry name" value="STKc_Nek"/>
    <property type="match status" value="1"/>
</dbReference>
<evidence type="ECO:0000256" key="4">
    <source>
        <dbReference type="ARBA" id="ARBA00022679"/>
    </source>
</evidence>
<feature type="binding site" evidence="10">
    <location>
        <position position="35"/>
    </location>
    <ligand>
        <name>ATP</name>
        <dbReference type="ChEBI" id="CHEBI:30616"/>
    </ligand>
</feature>
<gene>
    <name evidence="13" type="ORF">ACJMK2_018095</name>
</gene>
<feature type="region of interest" description="Disordered" evidence="11">
    <location>
        <begin position="272"/>
        <end position="310"/>
    </location>
</feature>
<feature type="compositionally biased region" description="Basic and acidic residues" evidence="11">
    <location>
        <begin position="437"/>
        <end position="447"/>
    </location>
</feature>
<evidence type="ECO:0000313" key="14">
    <source>
        <dbReference type="Proteomes" id="UP001634394"/>
    </source>
</evidence>
<feature type="compositionally biased region" description="Basic and acidic residues" evidence="11">
    <location>
        <begin position="383"/>
        <end position="395"/>
    </location>
</feature>
<dbReference type="GO" id="GO:0005524">
    <property type="term" value="F:ATP binding"/>
    <property type="evidence" value="ECO:0007669"/>
    <property type="project" value="UniProtKB-UniRule"/>
</dbReference>
<keyword evidence="4" id="KW-0808">Transferase</keyword>
<keyword evidence="5 10" id="KW-0547">Nucleotide-binding</keyword>
<dbReference type="Proteomes" id="UP001634394">
    <property type="component" value="Unassembled WGS sequence"/>
</dbReference>
<dbReference type="PROSITE" id="PS00108">
    <property type="entry name" value="PROTEIN_KINASE_ST"/>
    <property type="match status" value="1"/>
</dbReference>
<feature type="compositionally biased region" description="Basic and acidic residues" evidence="11">
    <location>
        <begin position="402"/>
        <end position="414"/>
    </location>
</feature>
<feature type="compositionally biased region" description="Basic and acidic residues" evidence="11">
    <location>
        <begin position="335"/>
        <end position="352"/>
    </location>
</feature>
<dbReference type="InterPro" id="IPR051131">
    <property type="entry name" value="NEK_Ser/Thr_kinase_NIMA"/>
</dbReference>
<keyword evidence="6" id="KW-0418">Kinase</keyword>